<dbReference type="Pfam" id="PF04059">
    <property type="entry name" value="RRM_2"/>
    <property type="match status" value="1"/>
</dbReference>
<proteinExistence type="predicted"/>
<dbReference type="Proteomes" id="UP000186817">
    <property type="component" value="Unassembled WGS sequence"/>
</dbReference>
<feature type="domain" description="Mei2-like C-terminal RNA recognition motif" evidence="1">
    <location>
        <begin position="21"/>
        <end position="77"/>
    </location>
</feature>
<reference evidence="2 3" key="1">
    <citation type="submission" date="2016-02" db="EMBL/GenBank/DDBJ databases">
        <title>Genome analysis of coral dinoflagellate symbionts highlights evolutionary adaptations to a symbiotic lifestyle.</title>
        <authorList>
            <person name="Aranda M."/>
            <person name="Li Y."/>
            <person name="Liew Y.J."/>
            <person name="Baumgarten S."/>
            <person name="Simakov O."/>
            <person name="Wilson M."/>
            <person name="Piel J."/>
            <person name="Ashoor H."/>
            <person name="Bougouffa S."/>
            <person name="Bajic V.B."/>
            <person name="Ryu T."/>
            <person name="Ravasi T."/>
            <person name="Bayer T."/>
            <person name="Micklem G."/>
            <person name="Kim H."/>
            <person name="Bhak J."/>
            <person name="Lajeunesse T.C."/>
            <person name="Voolstra C.R."/>
        </authorList>
    </citation>
    <scope>NUCLEOTIDE SEQUENCE [LARGE SCALE GENOMIC DNA]</scope>
    <source>
        <strain evidence="2 3">CCMP2467</strain>
    </source>
</reference>
<dbReference type="AlphaFoldDB" id="A0A1Q9F7N0"/>
<dbReference type="GO" id="GO:0003676">
    <property type="term" value="F:nucleic acid binding"/>
    <property type="evidence" value="ECO:0007669"/>
    <property type="project" value="InterPro"/>
</dbReference>
<evidence type="ECO:0000313" key="2">
    <source>
        <dbReference type="EMBL" id="OLQ15667.1"/>
    </source>
</evidence>
<evidence type="ECO:0000313" key="3">
    <source>
        <dbReference type="Proteomes" id="UP000186817"/>
    </source>
</evidence>
<dbReference type="OrthoDB" id="421974at2759"/>
<dbReference type="InterPro" id="IPR035979">
    <property type="entry name" value="RBD_domain_sf"/>
</dbReference>
<dbReference type="EMBL" id="LSRX01000001">
    <property type="protein sequence ID" value="OLQ15667.1"/>
    <property type="molecule type" value="Genomic_DNA"/>
</dbReference>
<comment type="caution">
    <text evidence="2">The sequence shown here is derived from an EMBL/GenBank/DDBJ whole genome shotgun (WGS) entry which is preliminary data.</text>
</comment>
<dbReference type="InterPro" id="IPR007201">
    <property type="entry name" value="Mei2-like_Rrm_C"/>
</dbReference>
<evidence type="ECO:0000259" key="1">
    <source>
        <dbReference type="Pfam" id="PF04059"/>
    </source>
</evidence>
<protein>
    <recommendedName>
        <fullName evidence="1">Mei2-like C-terminal RNA recognition motif domain-containing protein</fullName>
    </recommendedName>
</protein>
<accession>A0A1Q9F7N0</accession>
<organism evidence="2 3">
    <name type="scientific">Symbiodinium microadriaticum</name>
    <name type="common">Dinoflagellate</name>
    <name type="synonym">Zooxanthella microadriatica</name>
    <dbReference type="NCBI Taxonomy" id="2951"/>
    <lineage>
        <taxon>Eukaryota</taxon>
        <taxon>Sar</taxon>
        <taxon>Alveolata</taxon>
        <taxon>Dinophyceae</taxon>
        <taxon>Suessiales</taxon>
        <taxon>Symbiodiniaceae</taxon>
        <taxon>Symbiodinium</taxon>
    </lineage>
</organism>
<sequence>MATAMSSRRTKAADDLEEGTTTLMLRRLPLEMTSSCLVVLLNAVAPKEFDFVYLPHDKNKDTNIALAFVNFSEAASARKTFRYFRSLRSTPEWNVGVSAGNVQGLERNLAYFAARFGVRALFSPAAPLLFKDGAQLVEMKDITALYSCLPPSLMQEARWLLKAERCGARRCDGRTRRARRLVWKPGVPFQLPEGETVAAAYDQAAQQRVDPSSGSDNPFFVSRRARLRVCK</sequence>
<gene>
    <name evidence="2" type="ORF">AK812_SmicGene69</name>
</gene>
<dbReference type="SUPFAM" id="SSF54928">
    <property type="entry name" value="RNA-binding domain, RBD"/>
    <property type="match status" value="1"/>
</dbReference>
<keyword evidence="3" id="KW-1185">Reference proteome</keyword>
<name>A0A1Q9F7N0_SYMMI</name>